<reference evidence="2" key="1">
    <citation type="journal article" date="2020" name="Stud. Mycol.">
        <title>101 Dothideomycetes genomes: a test case for predicting lifestyles and emergence of pathogens.</title>
        <authorList>
            <person name="Haridas S."/>
            <person name="Albert R."/>
            <person name="Binder M."/>
            <person name="Bloem J."/>
            <person name="Labutti K."/>
            <person name="Salamov A."/>
            <person name="Andreopoulos B."/>
            <person name="Baker S."/>
            <person name="Barry K."/>
            <person name="Bills G."/>
            <person name="Bluhm B."/>
            <person name="Cannon C."/>
            <person name="Castanera R."/>
            <person name="Culley D."/>
            <person name="Daum C."/>
            <person name="Ezra D."/>
            <person name="Gonzalez J."/>
            <person name="Henrissat B."/>
            <person name="Kuo A."/>
            <person name="Liang C."/>
            <person name="Lipzen A."/>
            <person name="Lutzoni F."/>
            <person name="Magnuson J."/>
            <person name="Mondo S."/>
            <person name="Nolan M."/>
            <person name="Ohm R."/>
            <person name="Pangilinan J."/>
            <person name="Park H.-J."/>
            <person name="Ramirez L."/>
            <person name="Alfaro M."/>
            <person name="Sun H."/>
            <person name="Tritt A."/>
            <person name="Yoshinaga Y."/>
            <person name="Zwiers L.-H."/>
            <person name="Turgeon B."/>
            <person name="Goodwin S."/>
            <person name="Spatafora J."/>
            <person name="Crous P."/>
            <person name="Grigoriev I."/>
        </authorList>
    </citation>
    <scope>NUCLEOTIDE SEQUENCE</scope>
    <source>
        <strain evidence="2">Tuck. ex Michener</strain>
    </source>
</reference>
<evidence type="ECO:0000313" key="3">
    <source>
        <dbReference type="Proteomes" id="UP000800092"/>
    </source>
</evidence>
<organism evidence="2 3">
    <name type="scientific">Viridothelium virens</name>
    <name type="common">Speckled blister lichen</name>
    <name type="synonym">Trypethelium virens</name>
    <dbReference type="NCBI Taxonomy" id="1048519"/>
    <lineage>
        <taxon>Eukaryota</taxon>
        <taxon>Fungi</taxon>
        <taxon>Dikarya</taxon>
        <taxon>Ascomycota</taxon>
        <taxon>Pezizomycotina</taxon>
        <taxon>Dothideomycetes</taxon>
        <taxon>Dothideomycetes incertae sedis</taxon>
        <taxon>Trypetheliales</taxon>
        <taxon>Trypetheliaceae</taxon>
        <taxon>Viridothelium</taxon>
    </lineage>
</organism>
<feature type="region of interest" description="Disordered" evidence="1">
    <location>
        <begin position="65"/>
        <end position="262"/>
    </location>
</feature>
<dbReference type="AlphaFoldDB" id="A0A6A6HMQ4"/>
<accession>A0A6A6HMQ4</accession>
<sequence>MPVEAQQDSLLNTPFGELESEEIRRDTKARIAEKLATYIVYDQFGHTGNEIDDFFPGEAVQQDLKNWVEDQIEQRRDEEREMGRAAQSHTTSFPSGSSPIAGPSGTAAAGSSSRREIPHPLQRVRSESGHATGTTGSRSPSPSPSSQGMGALFDFRGYKSQASSGLTQQPLSVGSPSRTGGRTGTPGQEWPGGQQMLYAPSESSSRRPSEGSDQVKELGKMMETVEEHRSGGGQPGESAKRGRVGGSTGSTGRGGGGGGRRK</sequence>
<feature type="compositionally biased region" description="Basic and acidic residues" evidence="1">
    <location>
        <begin position="113"/>
        <end position="128"/>
    </location>
</feature>
<protein>
    <submittedName>
        <fullName evidence="2">Uncharacterized protein</fullName>
    </submittedName>
</protein>
<feature type="compositionally biased region" description="Basic and acidic residues" evidence="1">
    <location>
        <begin position="204"/>
        <end position="230"/>
    </location>
</feature>
<feature type="compositionally biased region" description="Gly residues" evidence="1">
    <location>
        <begin position="244"/>
        <end position="262"/>
    </location>
</feature>
<keyword evidence="3" id="KW-1185">Reference proteome</keyword>
<proteinExistence type="predicted"/>
<dbReference type="Proteomes" id="UP000800092">
    <property type="component" value="Unassembled WGS sequence"/>
</dbReference>
<feature type="compositionally biased region" description="Low complexity" evidence="1">
    <location>
        <begin position="132"/>
        <end position="148"/>
    </location>
</feature>
<gene>
    <name evidence="2" type="ORF">EV356DRAFT_528003</name>
</gene>
<evidence type="ECO:0000313" key="2">
    <source>
        <dbReference type="EMBL" id="KAF2239405.1"/>
    </source>
</evidence>
<feature type="compositionally biased region" description="Low complexity" evidence="1">
    <location>
        <begin position="92"/>
        <end position="112"/>
    </location>
</feature>
<evidence type="ECO:0000256" key="1">
    <source>
        <dbReference type="SAM" id="MobiDB-lite"/>
    </source>
</evidence>
<feature type="compositionally biased region" description="Basic and acidic residues" evidence="1">
    <location>
        <begin position="66"/>
        <end position="83"/>
    </location>
</feature>
<feature type="compositionally biased region" description="Polar residues" evidence="1">
    <location>
        <begin position="160"/>
        <end position="172"/>
    </location>
</feature>
<name>A0A6A6HMQ4_VIRVR</name>
<dbReference type="EMBL" id="ML991772">
    <property type="protein sequence ID" value="KAF2239405.1"/>
    <property type="molecule type" value="Genomic_DNA"/>
</dbReference>